<dbReference type="GO" id="GO:0009037">
    <property type="term" value="F:tyrosine-based site-specific recombinase activity"/>
    <property type="evidence" value="ECO:0007669"/>
    <property type="project" value="UniProtKB-UniRule"/>
</dbReference>
<evidence type="ECO:0000256" key="10">
    <source>
        <dbReference type="ARBA" id="ARBA00023306"/>
    </source>
</evidence>
<dbReference type="GO" id="GO:0003677">
    <property type="term" value="F:DNA binding"/>
    <property type="evidence" value="ECO:0007669"/>
    <property type="project" value="UniProtKB-UniRule"/>
</dbReference>
<dbReference type="PANTHER" id="PTHR30349">
    <property type="entry name" value="PHAGE INTEGRASE-RELATED"/>
    <property type="match status" value="1"/>
</dbReference>
<feature type="active site" evidence="11">
    <location>
        <position position="280"/>
    </location>
</feature>
<evidence type="ECO:0000256" key="9">
    <source>
        <dbReference type="ARBA" id="ARBA00023172"/>
    </source>
</evidence>
<organism evidence="14 15">
    <name type="scientific">Shinella zoogloeoides</name>
    <name type="common">Crabtreella saccharophila</name>
    <dbReference type="NCBI Taxonomy" id="352475"/>
    <lineage>
        <taxon>Bacteria</taxon>
        <taxon>Pseudomonadati</taxon>
        <taxon>Pseudomonadota</taxon>
        <taxon>Alphaproteobacteria</taxon>
        <taxon>Hyphomicrobiales</taxon>
        <taxon>Rhizobiaceae</taxon>
        <taxon>Shinella</taxon>
    </lineage>
</organism>
<dbReference type="HAMAP" id="MF_01808">
    <property type="entry name" value="Recomb_XerC_XerD"/>
    <property type="match status" value="1"/>
</dbReference>
<sequence length="315" mass="34492">MRDPSALQVESFLEMMSAERGAATNTLQSYERDLEDARSFLNERGVRLSEAVPDDLRAYLGHLAKQGFAATSQARRLSALRQFFKFLYGEGLRGDDPTGILDAPKKGRSLPKTLSVDDVTRLIARAEAEAMEPGGNLLLKRRMHVLVELLYATGLRVSELVSLPASVLAQTGRFLVVKGKGNKERMVPLSRAALAALDTYGETLAAEIGDDPAAGDFLFPSQGKEGYLPRQVFARDLKALAGRAGIRAATLSPHVLRHAFASHLLQNGADLRAVQELLGHSDISTTQIYTHVLEERLHQLVQTHHPLAKQAKKPD</sequence>
<keyword evidence="5 11" id="KW-0132">Cell division</keyword>
<name>A0A6N8THH9_SHIZO</name>
<dbReference type="InterPro" id="IPR044068">
    <property type="entry name" value="CB"/>
</dbReference>
<dbReference type="GO" id="GO:0051301">
    <property type="term" value="P:cell division"/>
    <property type="evidence" value="ECO:0007669"/>
    <property type="project" value="UniProtKB-KW"/>
</dbReference>
<feature type="active site" evidence="11">
    <location>
        <position position="180"/>
    </location>
</feature>
<comment type="similarity">
    <text evidence="2 11">Belongs to the 'phage' integrase family. XerD subfamily.</text>
</comment>
<dbReference type="InterPro" id="IPR013762">
    <property type="entry name" value="Integrase-like_cat_sf"/>
</dbReference>
<dbReference type="NCBIfam" id="TIGR02225">
    <property type="entry name" value="recomb_XerD"/>
    <property type="match status" value="1"/>
</dbReference>
<dbReference type="RefSeq" id="WP_160787393.1">
    <property type="nucleotide sequence ID" value="NZ_CP086610.1"/>
</dbReference>
<dbReference type="Gene3D" id="1.10.150.130">
    <property type="match status" value="1"/>
</dbReference>
<feature type="active site" evidence="11">
    <location>
        <position position="254"/>
    </location>
</feature>
<gene>
    <name evidence="11 14" type="primary">xerD</name>
    <name evidence="14" type="ORF">GR156_17355</name>
</gene>
<keyword evidence="4 11" id="KW-0963">Cytoplasm</keyword>
<dbReference type="InterPro" id="IPR023009">
    <property type="entry name" value="Tyrosine_recombinase_XerC/XerD"/>
</dbReference>
<evidence type="ECO:0000256" key="3">
    <source>
        <dbReference type="ARBA" id="ARBA00015810"/>
    </source>
</evidence>
<feature type="domain" description="Tyr recombinase" evidence="12">
    <location>
        <begin position="109"/>
        <end position="302"/>
    </location>
</feature>
<dbReference type="EMBL" id="WUML01000017">
    <property type="protein sequence ID" value="MXO02091.1"/>
    <property type="molecule type" value="Genomic_DNA"/>
</dbReference>
<dbReference type="SUPFAM" id="SSF56349">
    <property type="entry name" value="DNA breaking-rejoining enzymes"/>
    <property type="match status" value="1"/>
</dbReference>
<dbReference type="InterPro" id="IPR010998">
    <property type="entry name" value="Integrase_recombinase_N"/>
</dbReference>
<keyword evidence="9 11" id="KW-0233">DNA recombination</keyword>
<evidence type="ECO:0000256" key="11">
    <source>
        <dbReference type="HAMAP-Rule" id="MF_01807"/>
    </source>
</evidence>
<evidence type="ECO:0000259" key="12">
    <source>
        <dbReference type="PROSITE" id="PS51898"/>
    </source>
</evidence>
<evidence type="ECO:0000313" key="15">
    <source>
        <dbReference type="Proteomes" id="UP000440304"/>
    </source>
</evidence>
<dbReference type="NCBIfam" id="NF001399">
    <property type="entry name" value="PRK00283.1"/>
    <property type="match status" value="1"/>
</dbReference>
<dbReference type="InterPro" id="IPR050090">
    <property type="entry name" value="Tyrosine_recombinase_XerCD"/>
</dbReference>
<proteinExistence type="inferred from homology"/>
<dbReference type="Gene3D" id="1.10.443.10">
    <property type="entry name" value="Intergrase catalytic core"/>
    <property type="match status" value="1"/>
</dbReference>
<evidence type="ECO:0000256" key="1">
    <source>
        <dbReference type="ARBA" id="ARBA00004496"/>
    </source>
</evidence>
<dbReference type="Pfam" id="PF00589">
    <property type="entry name" value="Phage_integrase"/>
    <property type="match status" value="1"/>
</dbReference>
<evidence type="ECO:0000256" key="4">
    <source>
        <dbReference type="ARBA" id="ARBA00022490"/>
    </source>
</evidence>
<dbReference type="InterPro" id="IPR011932">
    <property type="entry name" value="Recomb_XerD"/>
</dbReference>
<evidence type="ECO:0000256" key="8">
    <source>
        <dbReference type="ARBA" id="ARBA00023125"/>
    </source>
</evidence>
<dbReference type="Proteomes" id="UP000440304">
    <property type="component" value="Unassembled WGS sequence"/>
</dbReference>
<dbReference type="GO" id="GO:0005737">
    <property type="term" value="C:cytoplasm"/>
    <property type="evidence" value="ECO:0007669"/>
    <property type="project" value="UniProtKB-SubCell"/>
</dbReference>
<comment type="subunit">
    <text evidence="11">Forms a cyclic heterotetrameric complex composed of two molecules of XerC and two molecules of XerD.</text>
</comment>
<feature type="domain" description="Core-binding (CB)" evidence="13">
    <location>
        <begin position="3"/>
        <end position="88"/>
    </location>
</feature>
<reference evidence="14 15" key="1">
    <citation type="submission" date="2019-12" db="EMBL/GenBank/DDBJ databases">
        <title>Shinella granuli gen. nov., sp. nov., and proposal of the reclassification of Zoogloea ramigera ATCC 19623 as Shinella zoogloeoides sp. nov.</title>
        <authorList>
            <person name="Gao J."/>
        </authorList>
    </citation>
    <scope>NUCLEOTIDE SEQUENCE [LARGE SCALE GENOMIC DNA]</scope>
    <source>
        <strain evidence="14 15">DSM 287</strain>
    </source>
</reference>
<keyword evidence="6 11" id="KW-0159">Chromosome partition</keyword>
<evidence type="ECO:0000313" key="14">
    <source>
        <dbReference type="EMBL" id="MXO02091.1"/>
    </source>
</evidence>
<protein>
    <recommendedName>
        <fullName evidence="3 11">Tyrosine recombinase XerD</fullName>
    </recommendedName>
</protein>
<dbReference type="AlphaFoldDB" id="A0A6N8THH9"/>
<comment type="function">
    <text evidence="11">Site-specific tyrosine recombinase, which acts by catalyzing the cutting and rejoining of the recombining DNA molecules. The XerC-XerD complex is essential to convert dimers of the bacterial chromosome into monomers to permit their segregation at cell division. It also contributes to the segregational stability of plasmids.</text>
</comment>
<evidence type="ECO:0000259" key="13">
    <source>
        <dbReference type="PROSITE" id="PS51900"/>
    </source>
</evidence>
<feature type="active site" description="O-(3'-phospho-DNA)-tyrosine intermediate" evidence="11">
    <location>
        <position position="289"/>
    </location>
</feature>
<dbReference type="GO" id="GO:0006313">
    <property type="term" value="P:DNA transposition"/>
    <property type="evidence" value="ECO:0007669"/>
    <property type="project" value="UniProtKB-UniRule"/>
</dbReference>
<evidence type="ECO:0000256" key="7">
    <source>
        <dbReference type="ARBA" id="ARBA00022908"/>
    </source>
</evidence>
<feature type="active site" evidence="11">
    <location>
        <position position="257"/>
    </location>
</feature>
<dbReference type="InterPro" id="IPR004107">
    <property type="entry name" value="Integrase_SAM-like_N"/>
</dbReference>
<dbReference type="OrthoDB" id="9801717at2"/>
<accession>A0A6N8THH9</accession>
<keyword evidence="7 11" id="KW-0229">DNA integration</keyword>
<evidence type="ECO:0000256" key="6">
    <source>
        <dbReference type="ARBA" id="ARBA00022829"/>
    </source>
</evidence>
<dbReference type="PANTHER" id="PTHR30349:SF90">
    <property type="entry name" value="TYROSINE RECOMBINASE XERD"/>
    <property type="match status" value="1"/>
</dbReference>
<dbReference type="PROSITE" id="PS51898">
    <property type="entry name" value="TYR_RECOMBINASE"/>
    <property type="match status" value="1"/>
</dbReference>
<feature type="active site" evidence="11">
    <location>
        <position position="156"/>
    </location>
</feature>
<dbReference type="GO" id="GO:0007059">
    <property type="term" value="P:chromosome segregation"/>
    <property type="evidence" value="ECO:0007669"/>
    <property type="project" value="UniProtKB-UniRule"/>
</dbReference>
<keyword evidence="10 11" id="KW-0131">Cell cycle</keyword>
<comment type="subcellular location">
    <subcellularLocation>
        <location evidence="1 11">Cytoplasm</location>
    </subcellularLocation>
</comment>
<evidence type="ECO:0000256" key="2">
    <source>
        <dbReference type="ARBA" id="ARBA00010450"/>
    </source>
</evidence>
<dbReference type="InterPro" id="IPR002104">
    <property type="entry name" value="Integrase_catalytic"/>
</dbReference>
<comment type="caution">
    <text evidence="14">The sequence shown here is derived from an EMBL/GenBank/DDBJ whole genome shotgun (WGS) entry which is preliminary data.</text>
</comment>
<dbReference type="HAMAP" id="MF_01807">
    <property type="entry name" value="Recomb_XerD"/>
    <property type="match status" value="1"/>
</dbReference>
<keyword evidence="8 11" id="KW-0238">DNA-binding</keyword>
<evidence type="ECO:0000256" key="5">
    <source>
        <dbReference type="ARBA" id="ARBA00022618"/>
    </source>
</evidence>
<dbReference type="PROSITE" id="PS51900">
    <property type="entry name" value="CB"/>
    <property type="match status" value="1"/>
</dbReference>
<dbReference type="InterPro" id="IPR011010">
    <property type="entry name" value="DNA_brk_join_enz"/>
</dbReference>
<dbReference type="Pfam" id="PF02899">
    <property type="entry name" value="Phage_int_SAM_1"/>
    <property type="match status" value="1"/>
</dbReference>